<comment type="caution">
    <text evidence="3">The sequence shown here is derived from an EMBL/GenBank/DDBJ whole genome shotgun (WGS) entry which is preliminary data.</text>
</comment>
<proteinExistence type="predicted"/>
<dbReference type="Proteomes" id="UP000715965">
    <property type="component" value="Unassembled WGS sequence"/>
</dbReference>
<evidence type="ECO:0000313" key="4">
    <source>
        <dbReference type="Proteomes" id="UP000715965"/>
    </source>
</evidence>
<feature type="signal peptide" evidence="2">
    <location>
        <begin position="1"/>
        <end position="20"/>
    </location>
</feature>
<dbReference type="EMBL" id="JADDOJ010000027">
    <property type="protein sequence ID" value="MBE7940643.1"/>
    <property type="molecule type" value="Genomic_DNA"/>
</dbReference>
<reference evidence="3 4" key="1">
    <citation type="submission" date="2020-10" db="EMBL/GenBank/DDBJ databases">
        <title>Draft genome of Ramlibacter aquaticus LMG 30558.</title>
        <authorList>
            <person name="Props R."/>
        </authorList>
    </citation>
    <scope>NUCLEOTIDE SEQUENCE [LARGE SCALE GENOMIC DNA]</scope>
    <source>
        <strain evidence="3 4">LMG 30558</strain>
    </source>
</reference>
<dbReference type="RefSeq" id="WP_193780181.1">
    <property type="nucleotide sequence ID" value="NZ_JADDOJ010000027.1"/>
</dbReference>
<evidence type="ECO:0008006" key="5">
    <source>
        <dbReference type="Google" id="ProtNLM"/>
    </source>
</evidence>
<keyword evidence="2" id="KW-0732">Signal</keyword>
<gene>
    <name evidence="3" type="ORF">IM725_08680</name>
</gene>
<protein>
    <recommendedName>
        <fullName evidence="5">Lipoprotein</fullName>
    </recommendedName>
</protein>
<accession>A0ABR9SE54</accession>
<feature type="chain" id="PRO_5046974501" description="Lipoprotein" evidence="2">
    <location>
        <begin position="21"/>
        <end position="190"/>
    </location>
</feature>
<organism evidence="3 4">
    <name type="scientific">Ramlibacter aquaticus</name>
    <dbReference type="NCBI Taxonomy" id="2780094"/>
    <lineage>
        <taxon>Bacteria</taxon>
        <taxon>Pseudomonadati</taxon>
        <taxon>Pseudomonadota</taxon>
        <taxon>Betaproteobacteria</taxon>
        <taxon>Burkholderiales</taxon>
        <taxon>Comamonadaceae</taxon>
        <taxon>Ramlibacter</taxon>
    </lineage>
</organism>
<dbReference type="PROSITE" id="PS51257">
    <property type="entry name" value="PROKAR_LIPOPROTEIN"/>
    <property type="match status" value="1"/>
</dbReference>
<evidence type="ECO:0000313" key="3">
    <source>
        <dbReference type="EMBL" id="MBE7940643.1"/>
    </source>
</evidence>
<evidence type="ECO:0000256" key="2">
    <source>
        <dbReference type="SAM" id="SignalP"/>
    </source>
</evidence>
<sequence length="190" mass="20514">MRLIRWIAAAALALVAGCSAMLPRGGASTPSPFDSYAQAQAAAERILPFQTRVAELQGLGFDAAGGTNVTAIPYPDLLARLAPYSGVPMDALDPGIRQCILARASCRAWVFHFERMERDREGGFLADFFNVNRVTRITGWSFDVTVVASEDLVLFRNAGGQARIDRVERQHNPLGPLQPAGESAGSLLTR</sequence>
<evidence type="ECO:0000256" key="1">
    <source>
        <dbReference type="SAM" id="MobiDB-lite"/>
    </source>
</evidence>
<feature type="region of interest" description="Disordered" evidence="1">
    <location>
        <begin position="168"/>
        <end position="190"/>
    </location>
</feature>
<keyword evidence="4" id="KW-1185">Reference proteome</keyword>
<name>A0ABR9SE54_9BURK</name>